<dbReference type="CDD" id="cd02238">
    <property type="entry name" value="cupin_KdgF"/>
    <property type="match status" value="1"/>
</dbReference>
<proteinExistence type="predicted"/>
<dbReference type="SUPFAM" id="SSF51182">
    <property type="entry name" value="RmlC-like cupins"/>
    <property type="match status" value="1"/>
</dbReference>
<dbReference type="PIRSF" id="PIRSF029883">
    <property type="entry name" value="KdgF"/>
    <property type="match status" value="1"/>
</dbReference>
<dbReference type="Gene3D" id="2.60.120.10">
    <property type="entry name" value="Jelly Rolls"/>
    <property type="match status" value="1"/>
</dbReference>
<dbReference type="RefSeq" id="WP_019940413.1">
    <property type="nucleotide sequence ID" value="NZ_BMLI01000002.1"/>
</dbReference>
<reference evidence="3" key="1">
    <citation type="journal article" date="2019" name="Int. J. Syst. Evol. Microbiol.">
        <title>The Global Catalogue of Microorganisms (GCM) 10K type strain sequencing project: providing services to taxonomists for standard genome sequencing and annotation.</title>
        <authorList>
            <consortium name="The Broad Institute Genomics Platform"/>
            <consortium name="The Broad Institute Genome Sequencing Center for Infectious Disease"/>
            <person name="Wu L."/>
            <person name="Ma J."/>
        </authorList>
    </citation>
    <scope>NUCLEOTIDE SEQUENCE [LARGE SCALE GENOMIC DNA]</scope>
    <source>
        <strain evidence="3">CGMCC 1.6375</strain>
    </source>
</reference>
<evidence type="ECO:0000259" key="1">
    <source>
        <dbReference type="Pfam" id="PF07883"/>
    </source>
</evidence>
<dbReference type="Proteomes" id="UP000632339">
    <property type="component" value="Unassembled WGS sequence"/>
</dbReference>
<dbReference type="Pfam" id="PF07883">
    <property type="entry name" value="Cupin_2"/>
    <property type="match status" value="1"/>
</dbReference>
<keyword evidence="3" id="KW-1185">Reference proteome</keyword>
<dbReference type="InterPro" id="IPR052535">
    <property type="entry name" value="Bacilysin_H2HPP_isomerase"/>
</dbReference>
<accession>A0ABQ2I4G7</accession>
<feature type="domain" description="Cupin type-2" evidence="1">
    <location>
        <begin position="41"/>
        <end position="98"/>
    </location>
</feature>
<protein>
    <submittedName>
        <fullName evidence="2">Cupin</fullName>
    </submittedName>
</protein>
<evidence type="ECO:0000313" key="2">
    <source>
        <dbReference type="EMBL" id="GGN00293.1"/>
    </source>
</evidence>
<dbReference type="InterPro" id="IPR025499">
    <property type="entry name" value="KdgF"/>
</dbReference>
<name>A0ABQ2I4G7_9BACT</name>
<gene>
    <name evidence="2" type="ORF">GCM10010967_38120</name>
</gene>
<dbReference type="PANTHER" id="PTHR40112:SF1">
    <property type="entry name" value="H2HPP ISOMERASE"/>
    <property type="match status" value="1"/>
</dbReference>
<dbReference type="InterPro" id="IPR014710">
    <property type="entry name" value="RmlC-like_jellyroll"/>
</dbReference>
<dbReference type="PANTHER" id="PTHR40112">
    <property type="entry name" value="H2HPP ISOMERASE"/>
    <property type="match status" value="1"/>
</dbReference>
<comment type="caution">
    <text evidence="2">The sequence shown here is derived from an EMBL/GenBank/DDBJ whole genome shotgun (WGS) entry which is preliminary data.</text>
</comment>
<dbReference type="EMBL" id="BMLI01000002">
    <property type="protein sequence ID" value="GGN00293.1"/>
    <property type="molecule type" value="Genomic_DNA"/>
</dbReference>
<dbReference type="InterPro" id="IPR011051">
    <property type="entry name" value="RmlC_Cupin_sf"/>
</dbReference>
<evidence type="ECO:0000313" key="3">
    <source>
        <dbReference type="Proteomes" id="UP000632339"/>
    </source>
</evidence>
<organism evidence="2 3">
    <name type="scientific">Dyadobacter beijingensis</name>
    <dbReference type="NCBI Taxonomy" id="365489"/>
    <lineage>
        <taxon>Bacteria</taxon>
        <taxon>Pseudomonadati</taxon>
        <taxon>Bacteroidota</taxon>
        <taxon>Cytophagia</taxon>
        <taxon>Cytophagales</taxon>
        <taxon>Spirosomataceae</taxon>
        <taxon>Dyadobacter</taxon>
    </lineage>
</organism>
<dbReference type="InterPro" id="IPR013096">
    <property type="entry name" value="Cupin_2"/>
</dbReference>
<sequence length="119" mass="13319">MMELLKGKEFVEDGEIVWEDLGGGLKRKIMAYDDNLMLVKVAFEKGGIGTLHSHFHTQMSYVESGEFEITIGGRKQVLRQGDVYYIPPHVVHGALCLSAGMLVDIFTPMREDFVSISNV</sequence>